<dbReference type="RefSeq" id="WP_209621656.1">
    <property type="nucleotide sequence ID" value="NZ_JAGJRS010000025.1"/>
</dbReference>
<dbReference type="InterPro" id="IPR000014">
    <property type="entry name" value="PAS"/>
</dbReference>
<keyword evidence="4" id="KW-0285">Flavoprotein</keyword>
<keyword evidence="5" id="KW-0288">FMN</keyword>
<dbReference type="InterPro" id="IPR035965">
    <property type="entry name" value="PAS-like_dom_sf"/>
</dbReference>
<accession>A0ABS4DQC7</accession>
<dbReference type="Gene3D" id="3.30.565.10">
    <property type="entry name" value="Histidine kinase-like ATPase, C-terminal domain"/>
    <property type="match status" value="1"/>
</dbReference>
<dbReference type="PANTHER" id="PTHR41523:SF7">
    <property type="entry name" value="HISTIDINE KINASE"/>
    <property type="match status" value="1"/>
</dbReference>
<keyword evidence="15" id="KW-1185">Reference proteome</keyword>
<name>A0ABS4DQC7_9GAMM</name>
<dbReference type="PROSITE" id="PS50113">
    <property type="entry name" value="PAC"/>
    <property type="match status" value="1"/>
</dbReference>
<dbReference type="SMART" id="SM00065">
    <property type="entry name" value="GAF"/>
    <property type="match status" value="1"/>
</dbReference>
<dbReference type="InterPro" id="IPR011102">
    <property type="entry name" value="Sig_transdc_His_kinase_HWE"/>
</dbReference>
<dbReference type="SMART" id="SM00091">
    <property type="entry name" value="PAS"/>
    <property type="match status" value="2"/>
</dbReference>
<dbReference type="SUPFAM" id="SSF55874">
    <property type="entry name" value="ATPase domain of HSP90 chaperone/DNA topoisomerase II/histidine kinase"/>
    <property type="match status" value="1"/>
</dbReference>
<dbReference type="Pfam" id="PF07536">
    <property type="entry name" value="HWE_HK"/>
    <property type="match status" value="1"/>
</dbReference>
<evidence type="ECO:0000256" key="4">
    <source>
        <dbReference type="ARBA" id="ARBA00022630"/>
    </source>
</evidence>
<dbReference type="InterPro" id="IPR000700">
    <property type="entry name" value="PAS-assoc_C"/>
</dbReference>
<keyword evidence="9" id="KW-0418">Kinase</keyword>
<keyword evidence="11" id="KW-0843">Virulence</keyword>
<evidence type="ECO:0000256" key="6">
    <source>
        <dbReference type="ARBA" id="ARBA00022679"/>
    </source>
</evidence>
<keyword evidence="3" id="KW-0597">Phosphoprotein</keyword>
<dbReference type="PANTHER" id="PTHR41523">
    <property type="entry name" value="TWO-COMPONENT SYSTEM SENSOR PROTEIN"/>
    <property type="match status" value="1"/>
</dbReference>
<comment type="catalytic activity">
    <reaction evidence="1">
        <text>ATP + protein L-histidine = ADP + protein N-phospho-L-histidine.</text>
        <dbReference type="EC" id="2.7.13.3"/>
    </reaction>
</comment>
<dbReference type="Pfam" id="PF01590">
    <property type="entry name" value="GAF"/>
    <property type="match status" value="1"/>
</dbReference>
<comment type="caution">
    <text evidence="14">The sequence shown here is derived from an EMBL/GenBank/DDBJ whole genome shotgun (WGS) entry which is preliminary data.</text>
</comment>
<dbReference type="Gene3D" id="3.30.450.20">
    <property type="entry name" value="PAS domain"/>
    <property type="match status" value="4"/>
</dbReference>
<evidence type="ECO:0000256" key="7">
    <source>
        <dbReference type="ARBA" id="ARBA00022737"/>
    </source>
</evidence>
<dbReference type="InterPro" id="IPR029016">
    <property type="entry name" value="GAF-like_dom_sf"/>
</dbReference>
<dbReference type="NCBIfam" id="TIGR00229">
    <property type="entry name" value="sensory_box"/>
    <property type="match status" value="1"/>
</dbReference>
<proteinExistence type="predicted"/>
<dbReference type="SMART" id="SM00911">
    <property type="entry name" value="HWE_HK"/>
    <property type="match status" value="1"/>
</dbReference>
<dbReference type="Gene3D" id="3.30.450.40">
    <property type="match status" value="1"/>
</dbReference>
<dbReference type="SUPFAM" id="SSF55785">
    <property type="entry name" value="PYP-like sensor domain (PAS domain)"/>
    <property type="match status" value="4"/>
</dbReference>
<dbReference type="SUPFAM" id="SSF55781">
    <property type="entry name" value="GAF domain-like"/>
    <property type="match status" value="1"/>
</dbReference>
<evidence type="ECO:0000313" key="15">
    <source>
        <dbReference type="Proteomes" id="UP000823790"/>
    </source>
</evidence>
<sequence>MVQSTRHSSSWPVGQGEMAECIRRHDWAATALGPIAGWPPHLRAAVDICLASPLPIAILWGEQRLQLYNDAYRAIAQHRHPAILGRPVLDNWAEARDVIGPLLDRVFIHGEPSEAENWPVLLNDPSGTPVERFFSFTFSAIRDRYGRVAGAFHTAVENTSRLRAEHRLRGVMGEAGLGAGFHALFQAAPAPLLLLAPPDFRVVAANDALLRASGKSSENLLGRPGFDLLASWTNHAEVEHQLRASLERVLTQRVADTLPMVVQRQRSRQRGPRYWSIINTPVLDPRGEVALVLHRCEDVTELVRLRSASEAQAQLDRDQQALMARLCNVGTAGHGMAPPQPLRLFAAMLDSIPDYIYAFDREHRFAYVNRAMHHLFGPAGDPIGKTFQELGYPPALADRLDGHLRHIFDTGDTVEDELFFTGPTGPRAYYQFVWGPVRGDGGRIEQVVGVSRDTSERRRMEERLRQGEARQSFLLQMGDRIRGLNDAAQITSAISEMVGRHLRVGRCGYGEVSECGQFFAVERDWTDGEMPSLAGRVPLADFGTAVVAQYRTGQTVVLDDALEDIRTRGSEQVYADAGHIRAGVGVPLFKGGRFVAAFYVHQVRPRHWRDEEIALLGEVAERIWAAVARARAERALRESERRYRTLFDALDEGFCLLEKVDTAPGQPSDYRYLGTNPAFVTHTGIGGVNGRTMREVFPDVSAFWYDTFDSVIGSGEAFRFEHGMVTRGRVFDVYACRLDDSTHKRVAVLFHDITERKRHEQHQRMLLNELNHRVKNTLVTVQSMAMQSFRAGVDPELARIQFEGRLMALSRAHDILTRESWGRAPLAEIVREAIAPYRDQHHDRLHADGPSVWLPPRHALAFAMVLHELGTNAVKYGALSNQDGQIDIQWQANGRLRLTWTESGGPPVELPSGRGFGSRLIERGLRHEIGGRVSLDFAPTGVVCTIEVPLDGLEPLDRF</sequence>
<evidence type="ECO:0000259" key="12">
    <source>
        <dbReference type="PROSITE" id="PS50112"/>
    </source>
</evidence>
<dbReference type="EC" id="2.7.13.3" evidence="2"/>
<protein>
    <recommendedName>
        <fullName evidence="2">histidine kinase</fullName>
        <ecNumber evidence="2">2.7.13.3</ecNumber>
    </recommendedName>
</protein>
<keyword evidence="7" id="KW-0677">Repeat</keyword>
<evidence type="ECO:0000256" key="1">
    <source>
        <dbReference type="ARBA" id="ARBA00000085"/>
    </source>
</evidence>
<keyword evidence="10" id="KW-0067">ATP-binding</keyword>
<feature type="domain" description="PAC" evidence="13">
    <location>
        <begin position="412"/>
        <end position="466"/>
    </location>
</feature>
<dbReference type="InterPro" id="IPR003018">
    <property type="entry name" value="GAF"/>
</dbReference>
<evidence type="ECO:0000256" key="8">
    <source>
        <dbReference type="ARBA" id="ARBA00022741"/>
    </source>
</evidence>
<reference evidence="14 15" key="1">
    <citation type="submission" date="2021-04" db="EMBL/GenBank/DDBJ databases">
        <authorList>
            <person name="Huq M.A."/>
        </authorList>
    </citation>
    <scope>NUCLEOTIDE SEQUENCE [LARGE SCALE GENOMIC DNA]</scope>
    <source>
        <strain evidence="14 15">MAH-13</strain>
    </source>
</reference>
<dbReference type="EMBL" id="JAGJRS010000025">
    <property type="protein sequence ID" value="MBP1475262.1"/>
    <property type="molecule type" value="Genomic_DNA"/>
</dbReference>
<dbReference type="CDD" id="cd00130">
    <property type="entry name" value="PAS"/>
    <property type="match status" value="2"/>
</dbReference>
<keyword evidence="8" id="KW-0547">Nucleotide-binding</keyword>
<dbReference type="Proteomes" id="UP000823790">
    <property type="component" value="Unassembled WGS sequence"/>
</dbReference>
<dbReference type="InterPro" id="IPR013656">
    <property type="entry name" value="PAS_4"/>
</dbReference>
<evidence type="ECO:0000256" key="11">
    <source>
        <dbReference type="ARBA" id="ARBA00023026"/>
    </source>
</evidence>
<evidence type="ECO:0000256" key="10">
    <source>
        <dbReference type="ARBA" id="ARBA00022840"/>
    </source>
</evidence>
<dbReference type="Pfam" id="PF13188">
    <property type="entry name" value="PAS_8"/>
    <property type="match status" value="1"/>
</dbReference>
<dbReference type="PROSITE" id="PS50112">
    <property type="entry name" value="PAS"/>
    <property type="match status" value="1"/>
</dbReference>
<keyword evidence="6" id="KW-0808">Transferase</keyword>
<dbReference type="Pfam" id="PF08448">
    <property type="entry name" value="PAS_4"/>
    <property type="match status" value="3"/>
</dbReference>
<feature type="domain" description="PAS" evidence="12">
    <location>
        <begin position="341"/>
        <end position="377"/>
    </location>
</feature>
<gene>
    <name evidence="14" type="ORF">J7I44_13190</name>
</gene>
<organism evidence="14 15">
    <name type="scientific">Frateuria flava</name>
    <dbReference type="NCBI Taxonomy" id="2821489"/>
    <lineage>
        <taxon>Bacteria</taxon>
        <taxon>Pseudomonadati</taxon>
        <taxon>Pseudomonadota</taxon>
        <taxon>Gammaproteobacteria</taxon>
        <taxon>Lysobacterales</taxon>
        <taxon>Rhodanobacteraceae</taxon>
        <taxon>Frateuria</taxon>
    </lineage>
</organism>
<evidence type="ECO:0000256" key="2">
    <source>
        <dbReference type="ARBA" id="ARBA00012438"/>
    </source>
</evidence>
<evidence type="ECO:0000256" key="5">
    <source>
        <dbReference type="ARBA" id="ARBA00022643"/>
    </source>
</evidence>
<evidence type="ECO:0000256" key="3">
    <source>
        <dbReference type="ARBA" id="ARBA00022553"/>
    </source>
</evidence>
<evidence type="ECO:0000259" key="13">
    <source>
        <dbReference type="PROSITE" id="PS50113"/>
    </source>
</evidence>
<dbReference type="InterPro" id="IPR036890">
    <property type="entry name" value="HATPase_C_sf"/>
</dbReference>
<evidence type="ECO:0000256" key="9">
    <source>
        <dbReference type="ARBA" id="ARBA00022777"/>
    </source>
</evidence>
<evidence type="ECO:0000313" key="14">
    <source>
        <dbReference type="EMBL" id="MBP1475262.1"/>
    </source>
</evidence>